<accession>M0IT65</accession>
<dbReference type="Gene3D" id="3.30.565.10">
    <property type="entry name" value="Histidine kinase-like ATPase, C-terminal domain"/>
    <property type="match status" value="1"/>
</dbReference>
<keyword evidence="4" id="KW-0808">Transferase</keyword>
<dbReference type="EMBL" id="AOLO01000009">
    <property type="protein sequence ID" value="ELZ99925.1"/>
    <property type="molecule type" value="Genomic_DNA"/>
</dbReference>
<dbReference type="PANTHER" id="PTHR43304:SF1">
    <property type="entry name" value="PAC DOMAIN-CONTAINING PROTEIN"/>
    <property type="match status" value="1"/>
</dbReference>
<feature type="coiled-coil region" evidence="6">
    <location>
        <begin position="513"/>
        <end position="540"/>
    </location>
</feature>
<dbReference type="InterPro" id="IPR013655">
    <property type="entry name" value="PAS_fold_3"/>
</dbReference>
<dbReference type="SMART" id="SM00091">
    <property type="entry name" value="PAS"/>
    <property type="match status" value="2"/>
</dbReference>
<dbReference type="InterPro" id="IPR003661">
    <property type="entry name" value="HisK_dim/P_dom"/>
</dbReference>
<dbReference type="Proteomes" id="UP000011603">
    <property type="component" value="Unassembled WGS sequence"/>
</dbReference>
<dbReference type="PROSITE" id="PS50109">
    <property type="entry name" value="HIS_KIN"/>
    <property type="match status" value="1"/>
</dbReference>
<organism evidence="9 11">
    <name type="scientific">Haloferax mediterranei (strain ATCC 33500 / DSM 1411 / JCM 8866 / NBRC 14739 / NCIMB 2177 / R-4)</name>
    <name type="common">Halobacterium mediterranei</name>
    <dbReference type="NCBI Taxonomy" id="523841"/>
    <lineage>
        <taxon>Archaea</taxon>
        <taxon>Methanobacteriati</taxon>
        <taxon>Methanobacteriota</taxon>
        <taxon>Stenosarchaea group</taxon>
        <taxon>Halobacteria</taxon>
        <taxon>Halobacteriales</taxon>
        <taxon>Haloferacaceae</taxon>
        <taxon>Haloferax</taxon>
    </lineage>
</organism>
<evidence type="ECO:0000256" key="2">
    <source>
        <dbReference type="ARBA" id="ARBA00012438"/>
    </source>
</evidence>
<dbReference type="PROSITE" id="PS50113">
    <property type="entry name" value="PAC"/>
    <property type="match status" value="1"/>
</dbReference>
<evidence type="ECO:0000256" key="1">
    <source>
        <dbReference type="ARBA" id="ARBA00000085"/>
    </source>
</evidence>
<evidence type="ECO:0000256" key="5">
    <source>
        <dbReference type="ARBA" id="ARBA00022777"/>
    </source>
</evidence>
<keyword evidence="6" id="KW-0175">Coiled coil</keyword>
<dbReference type="InterPro" id="IPR036097">
    <property type="entry name" value="HisK_dim/P_sf"/>
</dbReference>
<evidence type="ECO:0000259" key="7">
    <source>
        <dbReference type="PROSITE" id="PS50109"/>
    </source>
</evidence>
<dbReference type="PATRIC" id="fig|523841.21.peg.2293"/>
<dbReference type="PANTHER" id="PTHR43304">
    <property type="entry name" value="PHYTOCHROME-LIKE PROTEIN CPH1"/>
    <property type="match status" value="1"/>
</dbReference>
<dbReference type="CDD" id="cd00075">
    <property type="entry name" value="HATPase"/>
    <property type="match status" value="1"/>
</dbReference>
<dbReference type="InterPro" id="IPR000014">
    <property type="entry name" value="PAS"/>
</dbReference>
<reference evidence="9 11" key="1">
    <citation type="journal article" date="2014" name="PLoS Genet.">
        <title>Phylogenetically driven sequencing of extremely halophilic archaea reveals strategies for static and dynamic osmo-response.</title>
        <authorList>
            <person name="Becker E.A."/>
            <person name="Seitzer P.M."/>
            <person name="Tritt A."/>
            <person name="Larsen D."/>
            <person name="Krusor M."/>
            <person name="Yao A.I."/>
            <person name="Wu D."/>
            <person name="Madern D."/>
            <person name="Eisen J.A."/>
            <person name="Darling A.E."/>
            <person name="Facciotti M.T."/>
        </authorList>
    </citation>
    <scope>NUCLEOTIDE SEQUENCE [LARGE SCALE GENOMIC DNA]</scope>
    <source>
        <strain evidence="9">ATCC 33500</strain>
        <strain evidence="11">ATCC 33500 / DSM 1411 / JCM 8866 / NBRC 14739 / NCIMB 2177 / R-4</strain>
    </source>
</reference>
<dbReference type="InterPro" id="IPR000700">
    <property type="entry name" value="PAS-assoc_C"/>
</dbReference>
<dbReference type="SUPFAM" id="SSF47384">
    <property type="entry name" value="Homodimeric domain of signal transducing histidine kinase"/>
    <property type="match status" value="1"/>
</dbReference>
<dbReference type="SMART" id="SM00388">
    <property type="entry name" value="HisKA"/>
    <property type="match status" value="1"/>
</dbReference>
<dbReference type="Proteomes" id="UP000299011">
    <property type="component" value="Chromosome"/>
</dbReference>
<dbReference type="NCBIfam" id="TIGR00229">
    <property type="entry name" value="sensory_box"/>
    <property type="match status" value="2"/>
</dbReference>
<dbReference type="SUPFAM" id="SSF55874">
    <property type="entry name" value="ATPase domain of HSP90 chaperone/DNA topoisomerase II/histidine kinase"/>
    <property type="match status" value="1"/>
</dbReference>
<reference evidence="10 12" key="2">
    <citation type="submission" date="2019-04" db="EMBL/GenBank/DDBJ databases">
        <title>Methylomes of two halophilic Archaea, Haloarcula marismortui and Haloferax mediterranei.</title>
        <authorList>
            <person name="DasSarma S."/>
            <person name="DasSarma P."/>
            <person name="DasSarma S."/>
            <person name="Fomenkov A."/>
            <person name="Vincze T."/>
            <person name="Anton B.P."/>
            <person name="Roberts R.J."/>
        </authorList>
    </citation>
    <scope>NUCLEOTIDE SEQUENCE [LARGE SCALE GENOMIC DNA]</scope>
    <source>
        <strain evidence="10">ATCC 33500</strain>
        <strain evidence="12">ATCC 33500 / DSM 1411 / JCM 8866 / NBRC 14739 / NCIMB 2177 / R-4</strain>
    </source>
</reference>
<evidence type="ECO:0000313" key="9">
    <source>
        <dbReference type="EMBL" id="ELZ99925.1"/>
    </source>
</evidence>
<dbReference type="InterPro" id="IPR052162">
    <property type="entry name" value="Sensor_kinase/Photoreceptor"/>
</dbReference>
<dbReference type="AlphaFoldDB" id="M0IT65"/>
<dbReference type="EMBL" id="CP039139">
    <property type="protein sequence ID" value="QCQ74138.1"/>
    <property type="molecule type" value="Genomic_DNA"/>
</dbReference>
<evidence type="ECO:0000313" key="11">
    <source>
        <dbReference type="Proteomes" id="UP000011603"/>
    </source>
</evidence>
<evidence type="ECO:0000313" key="12">
    <source>
        <dbReference type="Proteomes" id="UP000299011"/>
    </source>
</evidence>
<dbReference type="PRINTS" id="PR00344">
    <property type="entry name" value="BCTRLSENSOR"/>
</dbReference>
<dbReference type="Pfam" id="PF02518">
    <property type="entry name" value="HATPase_c"/>
    <property type="match status" value="1"/>
</dbReference>
<evidence type="ECO:0000313" key="10">
    <source>
        <dbReference type="EMBL" id="QCQ74138.1"/>
    </source>
</evidence>
<dbReference type="Gene3D" id="1.10.287.130">
    <property type="match status" value="1"/>
</dbReference>
<dbReference type="Gene3D" id="3.30.450.20">
    <property type="entry name" value="PAS domain"/>
    <property type="match status" value="3"/>
</dbReference>
<keyword evidence="3" id="KW-0597">Phosphoprotein</keyword>
<name>M0IT65_HALMT</name>
<dbReference type="CDD" id="cd00082">
    <property type="entry name" value="HisKA"/>
    <property type="match status" value="1"/>
</dbReference>
<feature type="domain" description="PAC" evidence="8">
    <location>
        <begin position="471"/>
        <end position="522"/>
    </location>
</feature>
<dbReference type="EC" id="2.7.13.3" evidence="2"/>
<dbReference type="InterPro" id="IPR004358">
    <property type="entry name" value="Sig_transdc_His_kin-like_C"/>
</dbReference>
<comment type="catalytic activity">
    <reaction evidence="1">
        <text>ATP + protein L-histidine = ADP + protein N-phospho-L-histidine.</text>
        <dbReference type="EC" id="2.7.13.3"/>
    </reaction>
</comment>
<dbReference type="CDD" id="cd00130">
    <property type="entry name" value="PAS"/>
    <property type="match status" value="2"/>
</dbReference>
<dbReference type="GO" id="GO:0000155">
    <property type="term" value="F:phosphorelay sensor kinase activity"/>
    <property type="evidence" value="ECO:0007669"/>
    <property type="project" value="InterPro"/>
</dbReference>
<dbReference type="Pfam" id="PF08447">
    <property type="entry name" value="PAS_3"/>
    <property type="match status" value="1"/>
</dbReference>
<feature type="domain" description="Histidine kinase" evidence="7">
    <location>
        <begin position="533"/>
        <end position="741"/>
    </location>
</feature>
<proteinExistence type="predicted"/>
<dbReference type="Gene3D" id="2.10.70.100">
    <property type="match status" value="1"/>
</dbReference>
<evidence type="ECO:0000259" key="8">
    <source>
        <dbReference type="PROSITE" id="PS50113"/>
    </source>
</evidence>
<dbReference type="InterPro" id="IPR036890">
    <property type="entry name" value="HATPase_C_sf"/>
</dbReference>
<evidence type="ECO:0000256" key="6">
    <source>
        <dbReference type="SAM" id="Coils"/>
    </source>
</evidence>
<dbReference type="InterPro" id="IPR005467">
    <property type="entry name" value="His_kinase_dom"/>
</dbReference>
<evidence type="ECO:0000256" key="3">
    <source>
        <dbReference type="ARBA" id="ARBA00022553"/>
    </source>
</evidence>
<dbReference type="SMART" id="SM00086">
    <property type="entry name" value="PAC"/>
    <property type="match status" value="3"/>
</dbReference>
<dbReference type="SMART" id="SM00387">
    <property type="entry name" value="HATPase_c"/>
    <property type="match status" value="1"/>
</dbReference>
<evidence type="ECO:0000256" key="4">
    <source>
        <dbReference type="ARBA" id="ARBA00022679"/>
    </source>
</evidence>
<keyword evidence="11" id="KW-1185">Reference proteome</keyword>
<dbReference type="InterPro" id="IPR001610">
    <property type="entry name" value="PAC"/>
</dbReference>
<dbReference type="Pfam" id="PF13426">
    <property type="entry name" value="PAS_9"/>
    <property type="match status" value="2"/>
</dbReference>
<gene>
    <name evidence="9" type="ORF">C439_11338</name>
    <name evidence="10" type="ORF">E6P09_02135</name>
</gene>
<keyword evidence="5 9" id="KW-0418">Kinase</keyword>
<dbReference type="InterPro" id="IPR035965">
    <property type="entry name" value="PAS-like_dom_sf"/>
</dbReference>
<dbReference type="InterPro" id="IPR003594">
    <property type="entry name" value="HATPase_dom"/>
</dbReference>
<sequence>MYPAVSRAANFGIFDTVRTPDLLAPLEYAGSYFNFEACFAGMSGRLNVLVVSENKPIRERLADTLPDAVGNSTTEVHVSTTDSVDTVYSELEQSRVDCLVVSTRFTDSTGQSLVPKLRDNGVPLVSFERTNPSDADIENLGHVVYDAARNTAGSLDHRELFEAVNVGLAVRDLDTLDLIDINQRYLEILGTDREAILETSPTDVTADVPGYTDERAAEEVKTARETGSNTFTWPMQSTSGETVWVRVSLTVAELSGQRRLLSTIEDVTEERKRERDLEAFKRAVDAVDAGVALTEDGNHVYVNETGANICGYSDAESMVGISWHDIHDEAEVDRIRELVLPALETSGQWQGEVTVRKPDGTGVPVRLSITSLDDDRRVVVFQDLTEQKERERELERSRDFLERTQRISKVGGWELDLLTESLEWTDQTKRIHDVPLDYEPSLDDAFGFYAADEQENVRKLVNRCRNEGLAWEDEFRLVTNEGAELWVRTRGEPVIRDGRVVALRGTIQDVTARRSRELELERTNEELEALNRIVRHDIRNDMAVVVGWAELLEEHVDDEGADILSRILSTGRHTIEITEVARDLIETMSGGTVETRPLPLVDTLERELAVRREAFPNATFEVEGAIPDVAVRANPLLASVFGNIFNNAVQHNDGSTTVTLSVTVDEDEELVTTRIADDGSGIPDSRKPVVFGKGEKGLESTGTGLGLYLVNQLVDSFGGTVHFEDNEPTGSVVVVELPLASAD</sequence>
<dbReference type="PaxDb" id="523841-HFX_1909"/>
<dbReference type="SUPFAM" id="SSF55785">
    <property type="entry name" value="PYP-like sensor domain (PAS domain)"/>
    <property type="match status" value="3"/>
</dbReference>
<protein>
    <recommendedName>
        <fullName evidence="2">histidine kinase</fullName>
        <ecNumber evidence="2">2.7.13.3</ecNumber>
    </recommendedName>
</protein>